<dbReference type="PANTHER" id="PTHR48475:SF2">
    <property type="entry name" value="RIBONUCLEASE H"/>
    <property type="match status" value="1"/>
</dbReference>
<evidence type="ECO:0000313" key="4">
    <source>
        <dbReference type="RefSeq" id="XP_035546612.1"/>
    </source>
</evidence>
<sequence>MHIRSTVGKVPQFYGVRERNRSKPQETQSMKLPMNLNEVQKLAGKITALNRFVSRSTDKCIPFFQVLKKARESDARCEEAFSQLKEYLVKPPLLSHTKLGEPLSLCLVVTPDAVSAALVREKGKEQKPVYYVSRALKGVETRYPKVELVALAVKLDTSERLVKWSIEPCEYDINYIPKSVVKGQILADFVAEFSNFKEEVHKPPKKNPWHVYVDESACRAGGGVGVYIVTSEGKELYHAVRLEFKVTNNEVENEAVLVGLAITRVLGGEEVEMKANSQVVVGQIIGEYLARGSKLIKYLHQVQEQSKNLKYFRIEKIPRGDKSKADRLACTASAKQEETLPWKVDLQAMARLAVGEESLHIKGNTLGWATDIKKYLETGELPSPREEARNLKSRATRFSLIDGELYRRGFSNPLLRCVTEEEAEYVMREVHEGI</sequence>
<dbReference type="InterPro" id="IPR043128">
    <property type="entry name" value="Rev_trsase/Diguanyl_cyclase"/>
</dbReference>
<dbReference type="CDD" id="cd09279">
    <property type="entry name" value="RNase_HI_like"/>
    <property type="match status" value="1"/>
</dbReference>
<evidence type="ECO:0000259" key="2">
    <source>
        <dbReference type="Pfam" id="PF17919"/>
    </source>
</evidence>
<dbReference type="InParanoid" id="A0A6P9EVL1"/>
<dbReference type="Pfam" id="PF17919">
    <property type="entry name" value="RT_RNaseH_2"/>
    <property type="match status" value="1"/>
</dbReference>
<dbReference type="InterPro" id="IPR041577">
    <property type="entry name" value="RT_RNaseH_2"/>
</dbReference>
<dbReference type="RefSeq" id="XP_035546612.1">
    <property type="nucleotide sequence ID" value="XM_035690719.1"/>
</dbReference>
<dbReference type="KEGG" id="jre:109004043"/>
<reference evidence="4" key="1">
    <citation type="submission" date="2025-08" db="UniProtKB">
        <authorList>
            <consortium name="RefSeq"/>
        </authorList>
    </citation>
    <scope>IDENTIFICATION</scope>
    <source>
        <tissue evidence="4">Leaves</tissue>
    </source>
</reference>
<dbReference type="Pfam" id="PF13456">
    <property type="entry name" value="RVT_3"/>
    <property type="match status" value="1"/>
</dbReference>
<dbReference type="InterPro" id="IPR012337">
    <property type="entry name" value="RNaseH-like_sf"/>
</dbReference>
<feature type="domain" description="RNase H type-1" evidence="1">
    <location>
        <begin position="222"/>
        <end position="329"/>
    </location>
</feature>
<organism evidence="3 4">
    <name type="scientific">Juglans regia</name>
    <name type="common">English walnut</name>
    <dbReference type="NCBI Taxonomy" id="51240"/>
    <lineage>
        <taxon>Eukaryota</taxon>
        <taxon>Viridiplantae</taxon>
        <taxon>Streptophyta</taxon>
        <taxon>Embryophyta</taxon>
        <taxon>Tracheophyta</taxon>
        <taxon>Spermatophyta</taxon>
        <taxon>Magnoliopsida</taxon>
        <taxon>eudicotyledons</taxon>
        <taxon>Gunneridae</taxon>
        <taxon>Pentapetalae</taxon>
        <taxon>rosids</taxon>
        <taxon>fabids</taxon>
        <taxon>Fagales</taxon>
        <taxon>Juglandaceae</taxon>
        <taxon>Juglans</taxon>
    </lineage>
</organism>
<dbReference type="GeneID" id="109004043"/>
<dbReference type="Gene3D" id="3.30.70.270">
    <property type="match status" value="1"/>
</dbReference>
<dbReference type="OrthoDB" id="1934793at2759"/>
<dbReference type="GO" id="GO:0003676">
    <property type="term" value="F:nucleic acid binding"/>
    <property type="evidence" value="ECO:0007669"/>
    <property type="project" value="InterPro"/>
</dbReference>
<keyword evidence="3" id="KW-1185">Reference proteome</keyword>
<dbReference type="Gene3D" id="3.30.420.10">
    <property type="entry name" value="Ribonuclease H-like superfamily/Ribonuclease H"/>
    <property type="match status" value="1"/>
</dbReference>
<proteinExistence type="predicted"/>
<dbReference type="InterPro" id="IPR002156">
    <property type="entry name" value="RNaseH_domain"/>
</dbReference>
<feature type="domain" description="Reverse transcriptase/retrotransposon-derived protein RNase H-like" evidence="2">
    <location>
        <begin position="76"/>
        <end position="154"/>
    </location>
</feature>
<dbReference type="AlphaFoldDB" id="A0A6P9EVL1"/>
<evidence type="ECO:0000259" key="1">
    <source>
        <dbReference type="Pfam" id="PF13456"/>
    </source>
</evidence>
<name>A0A6P9EVL1_JUGRE</name>
<dbReference type="SUPFAM" id="SSF56672">
    <property type="entry name" value="DNA/RNA polymerases"/>
    <property type="match status" value="1"/>
</dbReference>
<dbReference type="SUPFAM" id="SSF53098">
    <property type="entry name" value="Ribonuclease H-like"/>
    <property type="match status" value="1"/>
</dbReference>
<dbReference type="InterPro" id="IPR036397">
    <property type="entry name" value="RNaseH_sf"/>
</dbReference>
<accession>A0A6P9EVL1</accession>
<dbReference type="Proteomes" id="UP000235220">
    <property type="component" value="Chromosome 6"/>
</dbReference>
<dbReference type="PANTHER" id="PTHR48475">
    <property type="entry name" value="RIBONUCLEASE H"/>
    <property type="match status" value="1"/>
</dbReference>
<dbReference type="InterPro" id="IPR043502">
    <property type="entry name" value="DNA/RNA_pol_sf"/>
</dbReference>
<evidence type="ECO:0000313" key="3">
    <source>
        <dbReference type="Proteomes" id="UP000235220"/>
    </source>
</evidence>
<dbReference type="GO" id="GO:0004523">
    <property type="term" value="F:RNA-DNA hybrid ribonuclease activity"/>
    <property type="evidence" value="ECO:0007669"/>
    <property type="project" value="InterPro"/>
</dbReference>
<protein>
    <submittedName>
        <fullName evidence="4">Uncharacterized protein LOC109004043</fullName>
    </submittedName>
</protein>
<gene>
    <name evidence="4" type="primary">LOC109004043</name>
</gene>